<name>Q7RSB4_PLAYO</name>
<dbReference type="EMBL" id="AABL01000124">
    <property type="protein sequence ID" value="EAA15993.1"/>
    <property type="molecule type" value="Genomic_DNA"/>
</dbReference>
<dbReference type="PaxDb" id="73239-Q7RSB4"/>
<dbReference type="AlphaFoldDB" id="Q7RSB4"/>
<dbReference type="Proteomes" id="UP000008553">
    <property type="component" value="Unassembled WGS sequence"/>
</dbReference>
<dbReference type="STRING" id="73239.Q7RSB4"/>
<protein>
    <submittedName>
        <fullName evidence="1">Repeat organellar protein-related</fullName>
    </submittedName>
</protein>
<accession>Q7RSB4</accession>
<sequence length="416" mass="49948">TYNELLNSNIILKKGDKDTDYICDYDEMKKKCQEELFLKLKDKAYLLDNINNLEKNNFRVMNIIKENNNIYNDKIVGIYNFFKNCEKEIKNDMLVICLVLKDILSVLFLNDNFVNFFEKIDKILWKQMYIPKEIKILLLQYFSFLDKLRNYVKCVNIKYKNNERYEESWALFQTYLETGNNLKKEMIYFVLEKAENDYCENSNASFNKEKITDILNFSKDSIRLKTIAQLRKELKFEREAKNILNYDYHFILNKYHECLRKLKIVKNMAKELDFSYNVNGKFSIKKELEIYSNENNEFEYDKIKNNEEKNDNIKDSKENNLIQKIINLQKNKKIEKKNNNFGNEINTMYPGDTISKGKNFITNNNSKQNEKLKKKENIINNNIIHNNVYPDQIKNIFNETVERKVKISFVHKSPFS</sequence>
<dbReference type="InParanoid" id="Q7RSB4"/>
<gene>
    <name evidence="1" type="ORF">PY00447</name>
</gene>
<organism evidence="1 2">
    <name type="scientific">Plasmodium yoelii yoelii</name>
    <dbReference type="NCBI Taxonomy" id="73239"/>
    <lineage>
        <taxon>Eukaryota</taxon>
        <taxon>Sar</taxon>
        <taxon>Alveolata</taxon>
        <taxon>Apicomplexa</taxon>
        <taxon>Aconoidasida</taxon>
        <taxon>Haemosporida</taxon>
        <taxon>Plasmodiidae</taxon>
        <taxon>Plasmodium</taxon>
        <taxon>Plasmodium (Vinckeia)</taxon>
    </lineage>
</organism>
<reference evidence="1 2" key="1">
    <citation type="journal article" date="2002" name="Nature">
        <title>Genome sequence and comparative analysis of the model rodent malaria parasite Plasmodium yoelii yoelii.</title>
        <authorList>
            <person name="Carlton J.M."/>
            <person name="Angiuoli S.V."/>
            <person name="Suh B.B."/>
            <person name="Kooij T.W."/>
            <person name="Pertea M."/>
            <person name="Silva J.C."/>
            <person name="Ermolaeva M.D."/>
            <person name="Allen J.E."/>
            <person name="Selengut J.D."/>
            <person name="Koo H.L."/>
            <person name="Peterson J.D."/>
            <person name="Pop M."/>
            <person name="Kosack D.S."/>
            <person name="Shumway M.F."/>
            <person name="Bidwell S.L."/>
            <person name="Shallom S.J."/>
            <person name="van Aken S.E."/>
            <person name="Riedmuller S.B."/>
            <person name="Feldblyum T.V."/>
            <person name="Cho J.K."/>
            <person name="Quackenbush J."/>
            <person name="Sedegah M."/>
            <person name="Shoaibi A."/>
            <person name="Cummings L.M."/>
            <person name="Florens L."/>
            <person name="Yates J.R."/>
            <person name="Raine J.D."/>
            <person name="Sinden R.E."/>
            <person name="Harris M.A."/>
            <person name="Cunningham D.A."/>
            <person name="Preiser P.R."/>
            <person name="Bergman L.W."/>
            <person name="Vaidya A.B."/>
            <person name="van Lin L.H."/>
            <person name="Janse C.J."/>
            <person name="Waters A.P."/>
            <person name="Smith H.O."/>
            <person name="White O.R."/>
            <person name="Salzberg S.L."/>
            <person name="Venter J.C."/>
            <person name="Fraser C.M."/>
            <person name="Hoffman S.L."/>
            <person name="Gardner M.J."/>
            <person name="Carucci D.J."/>
        </authorList>
    </citation>
    <scope>NUCLEOTIDE SEQUENCE [LARGE SCALE GENOMIC DNA]</scope>
    <source>
        <strain evidence="1 2">17XNL</strain>
    </source>
</reference>
<feature type="non-terminal residue" evidence="1">
    <location>
        <position position="1"/>
    </location>
</feature>
<evidence type="ECO:0000313" key="2">
    <source>
        <dbReference type="Proteomes" id="UP000008553"/>
    </source>
</evidence>
<comment type="caution">
    <text evidence="1">The sequence shown here is derived from an EMBL/GenBank/DDBJ whole genome shotgun (WGS) entry which is preliminary data.</text>
</comment>
<keyword evidence="2" id="KW-1185">Reference proteome</keyword>
<evidence type="ECO:0000313" key="1">
    <source>
        <dbReference type="EMBL" id="EAA15993.1"/>
    </source>
</evidence>
<proteinExistence type="predicted"/>